<dbReference type="EMBL" id="JACCJC010000012">
    <property type="protein sequence ID" value="KAF6237761.1"/>
    <property type="molecule type" value="Genomic_DNA"/>
</dbReference>
<dbReference type="PROSITE" id="PS50858">
    <property type="entry name" value="BSD"/>
    <property type="match status" value="2"/>
</dbReference>
<evidence type="ECO:0000256" key="4">
    <source>
        <dbReference type="ARBA" id="ARBA00023015"/>
    </source>
</evidence>
<feature type="region of interest" description="Disordered" evidence="8">
    <location>
        <begin position="450"/>
        <end position="475"/>
    </location>
</feature>
<keyword evidence="5" id="KW-0804">Transcription</keyword>
<feature type="domain" description="BSD" evidence="9">
    <location>
        <begin position="144"/>
        <end position="203"/>
    </location>
</feature>
<feature type="compositionally biased region" description="Polar residues" evidence="8">
    <location>
        <begin position="321"/>
        <end position="334"/>
    </location>
</feature>
<evidence type="ECO:0000313" key="11">
    <source>
        <dbReference type="Proteomes" id="UP000578531"/>
    </source>
</evidence>
<dbReference type="CDD" id="cd13229">
    <property type="entry name" value="PH_TFIIH"/>
    <property type="match status" value="1"/>
</dbReference>
<evidence type="ECO:0000256" key="5">
    <source>
        <dbReference type="ARBA" id="ARBA00023163"/>
    </source>
</evidence>
<feature type="coiled-coil region" evidence="7">
    <location>
        <begin position="559"/>
        <end position="597"/>
    </location>
</feature>
<reference evidence="10 11" key="1">
    <citation type="journal article" date="2020" name="Genomics">
        <title>Complete, high-quality genomes from long-read metagenomic sequencing of two wolf lichen thalli reveals enigmatic genome architecture.</title>
        <authorList>
            <person name="McKenzie S.K."/>
            <person name="Walston R.F."/>
            <person name="Allen J.L."/>
        </authorList>
    </citation>
    <scope>NUCLEOTIDE SEQUENCE [LARGE SCALE GENOMIC DNA]</scope>
    <source>
        <strain evidence="10">WasteWater2</strain>
    </source>
</reference>
<feature type="region of interest" description="Disordered" evidence="8">
    <location>
        <begin position="1"/>
        <end position="37"/>
    </location>
</feature>
<evidence type="ECO:0000256" key="7">
    <source>
        <dbReference type="SAM" id="Coils"/>
    </source>
</evidence>
<gene>
    <name evidence="10" type="ORF">HO173_003962</name>
</gene>
<dbReference type="Proteomes" id="UP000578531">
    <property type="component" value="Unassembled WGS sequence"/>
</dbReference>
<accession>A0A8H6L6X1</accession>
<dbReference type="InterPro" id="IPR005607">
    <property type="entry name" value="BSD_dom"/>
</dbReference>
<dbReference type="SUPFAM" id="SSF50729">
    <property type="entry name" value="PH domain-like"/>
    <property type="match status" value="1"/>
</dbReference>
<dbReference type="Gene3D" id="2.30.29.30">
    <property type="entry name" value="Pleckstrin-homology domain (PH domain)/Phosphotyrosine-binding domain (PTB)"/>
    <property type="match status" value="1"/>
</dbReference>
<dbReference type="Pfam" id="PF03909">
    <property type="entry name" value="BSD"/>
    <property type="match status" value="2"/>
</dbReference>
<dbReference type="GO" id="GO:0000439">
    <property type="term" value="C:transcription factor TFIIH core complex"/>
    <property type="evidence" value="ECO:0007669"/>
    <property type="project" value="InterPro"/>
</dbReference>
<sequence length="799" mass="88321">MAPSRGSAAYKKKDGTLAVSKDGQSVSWTPVAPPRSEPALTLPVSNITNLQQTPATNPKVMLKIFAQASGTSTSETHTFTFTSPTTARAEADTIRDALSKTIQIIKSGGAPPAASGGAGGSSAAMAIASAVSSNPRAGADSRAWYDDEKLKKDVELQQSILKSNPSLSKTFMESLRTKPESISSSQFTAQFWSTRVHLLRAHAIEKNQTRGAYNVLSSIKPMTVDNATRLSISKEQIQLIFNQHSLVKRVYDENVPKLSEEAFWSRFFQSRLFKKLKGERITEADPTDNVLDKYLQYDDDAERAKQLMASHVPHIIDVEGNEQNHSQRKGNQPDLTMRPSSYDRVPIIRTLNSLSAKILSHVAPNDIDPSLPIGVDEETFNELALRDLQGDAAENRVILNIKDQSRFFNSDKGSGVSADALLYAKQDPVKVLRSILSDLARVSSNTNLDTAIGVDDDSDSDYDDESNLKKGHVGSKASLSGATAQMLSAIAQQRAQSDDLSASSSGFSTVQSSSTSGLSAAIFDRLSLTHATTTEFLQHFWSAFLSGDPNRADEIGKLFETLNRAMDRIKAVATDAEAERQKEIERLKKQVQDLFERTGKRRRMDYESTPGSAKAVNQLLAPTVKAIEVATKQYKKALAEQSEEIDFGIRERSIQRELKEIRHTRRQVIGGLTIYVLSYNAKDWSNRLTIADGSEPADEYYGTLDAYLSLSKAQDAGIDWALEQFRDRLDRYDPPLATKEDRDAASEDWRKLESEQGDVWSYTISKDDVTLIVRAERYVAYGSHIPRFDDDGGRRTLAR</sequence>
<dbReference type="Pfam" id="PF08567">
    <property type="entry name" value="PH_TFIIH"/>
    <property type="match status" value="1"/>
</dbReference>
<feature type="domain" description="BSD" evidence="9">
    <location>
        <begin position="224"/>
        <end position="275"/>
    </location>
</feature>
<feature type="region of interest" description="Disordered" evidence="8">
    <location>
        <begin position="320"/>
        <end position="339"/>
    </location>
</feature>
<comment type="caution">
    <text evidence="10">The sequence shown here is derived from an EMBL/GenBank/DDBJ whole genome shotgun (WGS) entry which is preliminary data.</text>
</comment>
<dbReference type="SMART" id="SM00751">
    <property type="entry name" value="BSD"/>
    <property type="match status" value="2"/>
</dbReference>
<evidence type="ECO:0000256" key="2">
    <source>
        <dbReference type="ARBA" id="ARBA00009448"/>
    </source>
</evidence>
<evidence type="ECO:0000313" key="10">
    <source>
        <dbReference type="EMBL" id="KAF6237761.1"/>
    </source>
</evidence>
<feature type="compositionally biased region" description="Acidic residues" evidence="8">
    <location>
        <begin position="454"/>
        <end position="465"/>
    </location>
</feature>
<evidence type="ECO:0000256" key="6">
    <source>
        <dbReference type="ARBA" id="ARBA00023242"/>
    </source>
</evidence>
<dbReference type="OrthoDB" id="360521at2759"/>
<keyword evidence="6" id="KW-0539">Nucleus</keyword>
<evidence type="ECO:0000256" key="8">
    <source>
        <dbReference type="SAM" id="MobiDB-lite"/>
    </source>
</evidence>
<evidence type="ECO:0000259" key="9">
    <source>
        <dbReference type="PROSITE" id="PS50858"/>
    </source>
</evidence>
<organism evidence="10 11">
    <name type="scientific">Letharia columbiana</name>
    <dbReference type="NCBI Taxonomy" id="112416"/>
    <lineage>
        <taxon>Eukaryota</taxon>
        <taxon>Fungi</taxon>
        <taxon>Dikarya</taxon>
        <taxon>Ascomycota</taxon>
        <taxon>Pezizomycotina</taxon>
        <taxon>Lecanoromycetes</taxon>
        <taxon>OSLEUM clade</taxon>
        <taxon>Lecanoromycetidae</taxon>
        <taxon>Lecanorales</taxon>
        <taxon>Lecanorineae</taxon>
        <taxon>Parmeliaceae</taxon>
        <taxon>Letharia</taxon>
    </lineage>
</organism>
<protein>
    <recommendedName>
        <fullName evidence="9">BSD domain-containing protein</fullName>
    </recommendedName>
</protein>
<dbReference type="InterPro" id="IPR027079">
    <property type="entry name" value="Tfb1/GTF2H1"/>
</dbReference>
<keyword evidence="7" id="KW-0175">Coiled coil</keyword>
<keyword evidence="3" id="KW-0677">Repeat</keyword>
<proteinExistence type="inferred from homology"/>
<dbReference type="PANTHER" id="PTHR12856">
    <property type="entry name" value="TRANSCRIPTION INITIATION FACTOR IIH-RELATED"/>
    <property type="match status" value="1"/>
</dbReference>
<dbReference type="AlphaFoldDB" id="A0A8H6L6X1"/>
<dbReference type="InterPro" id="IPR013876">
    <property type="entry name" value="TFIIH_BTF_p62_N"/>
</dbReference>
<keyword evidence="11" id="KW-1185">Reference proteome</keyword>
<comment type="subcellular location">
    <subcellularLocation>
        <location evidence="1">Nucleus</location>
    </subcellularLocation>
</comment>
<evidence type="ECO:0000256" key="1">
    <source>
        <dbReference type="ARBA" id="ARBA00004123"/>
    </source>
</evidence>
<comment type="similarity">
    <text evidence="2">Belongs to the TFB1 family.</text>
</comment>
<dbReference type="GO" id="GO:0006351">
    <property type="term" value="P:DNA-templated transcription"/>
    <property type="evidence" value="ECO:0007669"/>
    <property type="project" value="InterPro"/>
</dbReference>
<dbReference type="RefSeq" id="XP_037167079.1">
    <property type="nucleotide sequence ID" value="XM_037305886.1"/>
</dbReference>
<name>A0A8H6L6X1_9LECA</name>
<evidence type="ECO:0000256" key="3">
    <source>
        <dbReference type="ARBA" id="ARBA00022737"/>
    </source>
</evidence>
<dbReference type="InterPro" id="IPR011993">
    <property type="entry name" value="PH-like_dom_sf"/>
</dbReference>
<keyword evidence="4" id="KW-0805">Transcription regulation</keyword>
<dbReference type="GeneID" id="59285627"/>
<dbReference type="GO" id="GO:0006289">
    <property type="term" value="P:nucleotide-excision repair"/>
    <property type="evidence" value="ECO:0007669"/>
    <property type="project" value="InterPro"/>
</dbReference>